<evidence type="ECO:0000313" key="10">
    <source>
        <dbReference type="EMBL" id="VCU06981.1"/>
    </source>
</evidence>
<evidence type="ECO:0000256" key="6">
    <source>
        <dbReference type="ARBA" id="ARBA00023146"/>
    </source>
</evidence>
<keyword evidence="7" id="KW-0648">Protein biosynthesis</keyword>
<keyword evidence="1 7" id="KW-0436">Ligase</keyword>
<evidence type="ECO:0000256" key="3">
    <source>
        <dbReference type="ARBA" id="ARBA00022741"/>
    </source>
</evidence>
<gene>
    <name evidence="10" type="primary">gltX_1</name>
    <name evidence="10" type="ORF">RHODGE_RHODGE_00071</name>
</gene>
<evidence type="ECO:0000256" key="4">
    <source>
        <dbReference type="ARBA" id="ARBA00022833"/>
    </source>
</evidence>
<feature type="compositionally biased region" description="Basic and acidic residues" evidence="8">
    <location>
        <begin position="310"/>
        <end position="319"/>
    </location>
</feature>
<keyword evidence="11" id="KW-1185">Reference proteome</keyword>
<dbReference type="InterPro" id="IPR049940">
    <property type="entry name" value="GluQ/Sye"/>
</dbReference>
<evidence type="ECO:0000259" key="9">
    <source>
        <dbReference type="Pfam" id="PF00749"/>
    </source>
</evidence>
<feature type="region of interest" description="Disordered" evidence="8">
    <location>
        <begin position="290"/>
        <end position="319"/>
    </location>
</feature>
<dbReference type="PANTHER" id="PTHR43311">
    <property type="entry name" value="GLUTAMATE--TRNA LIGASE"/>
    <property type="match status" value="1"/>
</dbReference>
<accession>A0A447CP91</accession>
<evidence type="ECO:0000256" key="2">
    <source>
        <dbReference type="ARBA" id="ARBA00022723"/>
    </source>
</evidence>
<evidence type="ECO:0000256" key="8">
    <source>
        <dbReference type="SAM" id="MobiDB-lite"/>
    </source>
</evidence>
<dbReference type="PRINTS" id="PR00987">
    <property type="entry name" value="TRNASYNTHGLU"/>
</dbReference>
<dbReference type="SUPFAM" id="SSF52374">
    <property type="entry name" value="Nucleotidylyl transferase"/>
    <property type="match status" value="1"/>
</dbReference>
<dbReference type="Gene3D" id="3.40.50.620">
    <property type="entry name" value="HUPs"/>
    <property type="match status" value="1"/>
</dbReference>
<dbReference type="GO" id="GO:0005829">
    <property type="term" value="C:cytosol"/>
    <property type="evidence" value="ECO:0007669"/>
    <property type="project" value="TreeGrafter"/>
</dbReference>
<keyword evidence="2" id="KW-0479">Metal-binding</keyword>
<evidence type="ECO:0000256" key="1">
    <source>
        <dbReference type="ARBA" id="ARBA00022598"/>
    </source>
</evidence>
<comment type="caution">
    <text evidence="10">The sequence shown here is derived from an EMBL/GenBank/DDBJ whole genome shotgun (WGS) entry which is preliminary data.</text>
</comment>
<dbReference type="PROSITE" id="PS00178">
    <property type="entry name" value="AA_TRNA_LIGASE_I"/>
    <property type="match status" value="1"/>
</dbReference>
<dbReference type="OrthoDB" id="9807503at2"/>
<protein>
    <submittedName>
        <fullName evidence="10">Glutamate--tRNA ligase</fullName>
    </submittedName>
</protein>
<dbReference type="Pfam" id="PF00749">
    <property type="entry name" value="tRNA-synt_1c"/>
    <property type="match status" value="1"/>
</dbReference>
<dbReference type="InterPro" id="IPR020058">
    <property type="entry name" value="Glu/Gln-tRNA-synth_Ib_cat-dom"/>
</dbReference>
<keyword evidence="3 7" id="KW-0547">Nucleotide-binding</keyword>
<organism evidence="10 11">
    <name type="scientific">Rhodoplanes serenus</name>
    <dbReference type="NCBI Taxonomy" id="200615"/>
    <lineage>
        <taxon>Bacteria</taxon>
        <taxon>Pseudomonadati</taxon>
        <taxon>Pseudomonadota</taxon>
        <taxon>Alphaproteobacteria</taxon>
        <taxon>Hyphomicrobiales</taxon>
        <taxon>Nitrobacteraceae</taxon>
        <taxon>Rhodoplanes</taxon>
    </lineage>
</organism>
<sequence length="319" mass="34766">MATVPTFRFAPSPNGHLHLGHALSALLNADLARAAGGRLLVRIEDIDASRCRPQYEAAIHEDLAWLGLAWETPVRRQSEHFAAYRAALDRLDALGVLYPAFESRAEIVRRVAEREREQGTPWPRDPDGAPLYPGDAKTLPAAERTARIARGDPHVLRLDLAAALARLGPEAERLAWDEQGEGPDGETGRVTARPELWGNVVLARRDVPASYHLAVVVDDAAQGVTDVVRGRDLFAATAVHRLLQALLGLPAPRYRHHRLLLDADGRKLSKSTGATGLRELRAAGVTPAEIRHRVGLGPEPDDSRTAPGSLDRDTPQVQE</sequence>
<dbReference type="Proteomes" id="UP000289200">
    <property type="component" value="Unassembled WGS sequence"/>
</dbReference>
<proteinExistence type="inferred from homology"/>
<evidence type="ECO:0000313" key="11">
    <source>
        <dbReference type="Proteomes" id="UP000289200"/>
    </source>
</evidence>
<reference evidence="11" key="1">
    <citation type="submission" date="2018-10" db="EMBL/GenBank/DDBJ databases">
        <authorList>
            <person name="Peiro R."/>
            <person name="Begona"/>
            <person name="Cbmso G."/>
            <person name="Lopez M."/>
            <person name="Gonzalez S."/>
            <person name="Sacristan E."/>
            <person name="Castillo E."/>
        </authorList>
    </citation>
    <scope>NUCLEOTIDE SEQUENCE [LARGE SCALE GENOMIC DNA]</scope>
</reference>
<dbReference type="InterPro" id="IPR014729">
    <property type="entry name" value="Rossmann-like_a/b/a_fold"/>
</dbReference>
<comment type="similarity">
    <text evidence="7">Belongs to the class-I aminoacyl-tRNA synthetase family.</text>
</comment>
<evidence type="ECO:0000256" key="7">
    <source>
        <dbReference type="RuleBase" id="RU363037"/>
    </source>
</evidence>
<dbReference type="AlphaFoldDB" id="A0A447CP91"/>
<keyword evidence="6 7" id="KW-0030">Aminoacyl-tRNA synthetase</keyword>
<dbReference type="GO" id="GO:0004818">
    <property type="term" value="F:glutamate-tRNA ligase activity"/>
    <property type="evidence" value="ECO:0007669"/>
    <property type="project" value="TreeGrafter"/>
</dbReference>
<dbReference type="PANTHER" id="PTHR43311:SF1">
    <property type="entry name" value="GLUTAMYL-Q TRNA(ASP) SYNTHETASE"/>
    <property type="match status" value="1"/>
</dbReference>
<dbReference type="NCBIfam" id="NF004315">
    <property type="entry name" value="PRK05710.1-4"/>
    <property type="match status" value="1"/>
</dbReference>
<keyword evidence="4" id="KW-0862">Zinc</keyword>
<name>A0A447CP91_9BRAD</name>
<dbReference type="GO" id="GO:0006424">
    <property type="term" value="P:glutamyl-tRNA aminoacylation"/>
    <property type="evidence" value="ECO:0007669"/>
    <property type="project" value="TreeGrafter"/>
</dbReference>
<dbReference type="InterPro" id="IPR000924">
    <property type="entry name" value="Glu/Gln-tRNA-synth"/>
</dbReference>
<dbReference type="GO" id="GO:0005524">
    <property type="term" value="F:ATP binding"/>
    <property type="evidence" value="ECO:0007669"/>
    <property type="project" value="UniProtKB-KW"/>
</dbReference>
<feature type="region of interest" description="Disordered" evidence="8">
    <location>
        <begin position="114"/>
        <end position="136"/>
    </location>
</feature>
<dbReference type="RefSeq" id="WP_129607184.1">
    <property type="nucleotide sequence ID" value="NZ_UWOC01000005.1"/>
</dbReference>
<evidence type="ECO:0000256" key="5">
    <source>
        <dbReference type="ARBA" id="ARBA00022840"/>
    </source>
</evidence>
<dbReference type="EMBL" id="UWOC01000005">
    <property type="protein sequence ID" value="VCU06981.1"/>
    <property type="molecule type" value="Genomic_DNA"/>
</dbReference>
<feature type="domain" description="Glutamyl/glutaminyl-tRNA synthetase class Ib catalytic" evidence="9">
    <location>
        <begin position="8"/>
        <end position="284"/>
    </location>
</feature>
<dbReference type="InterPro" id="IPR001412">
    <property type="entry name" value="aa-tRNA-synth_I_CS"/>
</dbReference>
<keyword evidence="5 7" id="KW-0067">ATP-binding</keyword>